<proteinExistence type="predicted"/>
<reference evidence="1 2" key="1">
    <citation type="submission" date="2021-01" db="EMBL/GenBank/DDBJ databases">
        <title>Belnapia mucosa sp. nov. and Belnapia arida sp. nov., isolated from the Tabernas Desert (Almeria, Spain).</title>
        <authorList>
            <person name="Molina-Menor E."/>
            <person name="Vidal-Verdu A."/>
            <person name="Calonge A."/>
            <person name="Satari L."/>
            <person name="Pereto J."/>
            <person name="Porcar M."/>
        </authorList>
    </citation>
    <scope>NUCLEOTIDE SEQUENCE [LARGE SCALE GENOMIC DNA]</scope>
    <source>
        <strain evidence="1 2">T18</strain>
    </source>
</reference>
<dbReference type="InterPro" id="IPR027417">
    <property type="entry name" value="P-loop_NTPase"/>
</dbReference>
<dbReference type="EMBL" id="JAETWB010000057">
    <property type="protein sequence ID" value="MBL6082287.1"/>
    <property type="molecule type" value="Genomic_DNA"/>
</dbReference>
<keyword evidence="2" id="KW-1185">Reference proteome</keyword>
<dbReference type="Pfam" id="PF13481">
    <property type="entry name" value="AAA_25"/>
    <property type="match status" value="1"/>
</dbReference>
<evidence type="ECO:0000313" key="2">
    <source>
        <dbReference type="Proteomes" id="UP000660885"/>
    </source>
</evidence>
<dbReference type="Proteomes" id="UP000660885">
    <property type="component" value="Unassembled WGS sequence"/>
</dbReference>
<dbReference type="SUPFAM" id="SSF52540">
    <property type="entry name" value="P-loop containing nucleoside triphosphate hydrolases"/>
    <property type="match status" value="1"/>
</dbReference>
<organism evidence="1 2">
    <name type="scientific">Belnapia arida</name>
    <dbReference type="NCBI Taxonomy" id="2804533"/>
    <lineage>
        <taxon>Bacteria</taxon>
        <taxon>Pseudomonadati</taxon>
        <taxon>Pseudomonadota</taxon>
        <taxon>Alphaproteobacteria</taxon>
        <taxon>Acetobacterales</taxon>
        <taxon>Roseomonadaceae</taxon>
        <taxon>Belnapia</taxon>
    </lineage>
</organism>
<gene>
    <name evidence="1" type="ORF">JMJ56_30385</name>
</gene>
<comment type="caution">
    <text evidence="1">The sequence shown here is derived from an EMBL/GenBank/DDBJ whole genome shotgun (WGS) entry which is preliminary data.</text>
</comment>
<sequence length="289" mass="31912">MLSLTLALMVAGGGEVAGWTAPKPRKVLIVDGEMRGEGIAERLTLLVDSVSGIDRETALNNIEIRARQLQKPGTWFYDIGDPQTQRELSAYICVAGIEFIILDNVTTLTDTLGDENSADAIKPVLTFLMDLKTTNVGVLLIHHSNKGGNSYRGSTALMTTFEVAMGLNKPQEAPMGQASFSLEFTKFRAKSNQLLAPRVFTLDGSKWHVSEDEGNEALRPVRAIQSGRFATQQDAGLSIGIQDKTKVSRLLAQAYAKGLAKQHEIKRVSRRLRRVLRKRSMTMRRFKPV</sequence>
<name>A0ABS1UC78_9PROT</name>
<evidence type="ECO:0000313" key="1">
    <source>
        <dbReference type="EMBL" id="MBL6082287.1"/>
    </source>
</evidence>
<dbReference type="Gene3D" id="3.40.50.300">
    <property type="entry name" value="P-loop containing nucleotide triphosphate hydrolases"/>
    <property type="match status" value="1"/>
</dbReference>
<accession>A0ABS1UC78</accession>
<protein>
    <submittedName>
        <fullName evidence="1">AAA family ATPase</fullName>
    </submittedName>
</protein>